<dbReference type="InterPro" id="IPR029058">
    <property type="entry name" value="AB_hydrolase_fold"/>
</dbReference>
<keyword evidence="3" id="KW-0378">Hydrolase</keyword>
<dbReference type="Gene3D" id="3.40.50.1820">
    <property type="entry name" value="alpha/beta hydrolase"/>
    <property type="match status" value="1"/>
</dbReference>
<dbReference type="PANTHER" id="PTHR43433">
    <property type="entry name" value="HYDROLASE, ALPHA/BETA FOLD FAMILY PROTEIN"/>
    <property type="match status" value="1"/>
</dbReference>
<feature type="region of interest" description="Disordered" evidence="1">
    <location>
        <begin position="164"/>
        <end position="184"/>
    </location>
</feature>
<evidence type="ECO:0000259" key="2">
    <source>
        <dbReference type="Pfam" id="PF00561"/>
    </source>
</evidence>
<keyword evidence="4" id="KW-1185">Reference proteome</keyword>
<evidence type="ECO:0000256" key="1">
    <source>
        <dbReference type="SAM" id="MobiDB-lite"/>
    </source>
</evidence>
<sequence>MTAVHTLDVPGARLHYEVRGSGPVLVVVGSPMSAAHFAPLAEALAGHHTVVTTDPRGIANSPLEDPQVDVPVEQRADDVVAILDDLGAGTADLFGSSGGAITGLALVARHPERLRTLVAHEPPLLELLPDREARRAATEDVVATFHAQGPGPAFARFMANAGFTGGDEGAPAGPPPGPPPSEQDMRDAARFLAHDLLVTTRYVPEVEALRAAPTRIVVGIGEASGHLLTHPTSTALAERLLVAPTFFPGDHGGFLGAPAEFAEVLTKVLAG</sequence>
<dbReference type="InterPro" id="IPR050471">
    <property type="entry name" value="AB_hydrolase"/>
</dbReference>
<evidence type="ECO:0000313" key="3">
    <source>
        <dbReference type="EMBL" id="MFC5951701.1"/>
    </source>
</evidence>
<dbReference type="InterPro" id="IPR000073">
    <property type="entry name" value="AB_hydrolase_1"/>
</dbReference>
<protein>
    <submittedName>
        <fullName evidence="3">Alpha/beta fold hydrolase</fullName>
    </submittedName>
</protein>
<evidence type="ECO:0000313" key="4">
    <source>
        <dbReference type="Proteomes" id="UP001596119"/>
    </source>
</evidence>
<feature type="domain" description="AB hydrolase-1" evidence="2">
    <location>
        <begin position="23"/>
        <end position="137"/>
    </location>
</feature>
<gene>
    <name evidence="3" type="ORF">ACFQH9_25895</name>
</gene>
<reference evidence="4" key="1">
    <citation type="journal article" date="2019" name="Int. J. Syst. Evol. Microbiol.">
        <title>The Global Catalogue of Microorganisms (GCM) 10K type strain sequencing project: providing services to taxonomists for standard genome sequencing and annotation.</title>
        <authorList>
            <consortium name="The Broad Institute Genomics Platform"/>
            <consortium name="The Broad Institute Genome Sequencing Center for Infectious Disease"/>
            <person name="Wu L."/>
            <person name="Ma J."/>
        </authorList>
    </citation>
    <scope>NUCLEOTIDE SEQUENCE [LARGE SCALE GENOMIC DNA]</scope>
    <source>
        <strain evidence="4">CGMCC 4.7397</strain>
    </source>
</reference>
<proteinExistence type="predicted"/>
<dbReference type="PANTHER" id="PTHR43433:SF5">
    <property type="entry name" value="AB HYDROLASE-1 DOMAIN-CONTAINING PROTEIN"/>
    <property type="match status" value="1"/>
</dbReference>
<accession>A0ABW1IGA2</accession>
<name>A0ABW1IGA2_9PSEU</name>
<dbReference type="SUPFAM" id="SSF53474">
    <property type="entry name" value="alpha/beta-Hydrolases"/>
    <property type="match status" value="1"/>
</dbReference>
<dbReference type="RefSeq" id="WP_379569899.1">
    <property type="nucleotide sequence ID" value="NZ_JBHSQK010000081.1"/>
</dbReference>
<feature type="compositionally biased region" description="Pro residues" evidence="1">
    <location>
        <begin position="172"/>
        <end position="181"/>
    </location>
</feature>
<dbReference type="GO" id="GO:0016787">
    <property type="term" value="F:hydrolase activity"/>
    <property type="evidence" value="ECO:0007669"/>
    <property type="project" value="UniProtKB-KW"/>
</dbReference>
<comment type="caution">
    <text evidence="3">The sequence shown here is derived from an EMBL/GenBank/DDBJ whole genome shotgun (WGS) entry which is preliminary data.</text>
</comment>
<dbReference type="EMBL" id="JBHSQK010000081">
    <property type="protein sequence ID" value="MFC5951701.1"/>
    <property type="molecule type" value="Genomic_DNA"/>
</dbReference>
<dbReference type="Proteomes" id="UP001596119">
    <property type="component" value="Unassembled WGS sequence"/>
</dbReference>
<organism evidence="3 4">
    <name type="scientific">Pseudonocardia lutea</name>
    <dbReference type="NCBI Taxonomy" id="2172015"/>
    <lineage>
        <taxon>Bacteria</taxon>
        <taxon>Bacillati</taxon>
        <taxon>Actinomycetota</taxon>
        <taxon>Actinomycetes</taxon>
        <taxon>Pseudonocardiales</taxon>
        <taxon>Pseudonocardiaceae</taxon>
        <taxon>Pseudonocardia</taxon>
    </lineage>
</organism>
<dbReference type="Pfam" id="PF00561">
    <property type="entry name" value="Abhydrolase_1"/>
    <property type="match status" value="1"/>
</dbReference>